<dbReference type="AlphaFoldDB" id="A0A1G1W4N5"/>
<evidence type="ECO:0000313" key="2">
    <source>
        <dbReference type="Proteomes" id="UP000176299"/>
    </source>
</evidence>
<dbReference type="PANTHER" id="PTHR13627">
    <property type="entry name" value="FUKUTIN RELATED PROTEIN"/>
    <property type="match status" value="1"/>
</dbReference>
<dbReference type="Gene3D" id="1.50.10.20">
    <property type="match status" value="1"/>
</dbReference>
<gene>
    <name evidence="1" type="ORF">A2113_00430</name>
</gene>
<reference evidence="1 2" key="1">
    <citation type="journal article" date="2016" name="Nat. Commun.">
        <title>Thousands of microbial genomes shed light on interconnected biogeochemical processes in an aquifer system.</title>
        <authorList>
            <person name="Anantharaman K."/>
            <person name="Brown C.T."/>
            <person name="Hug L.A."/>
            <person name="Sharon I."/>
            <person name="Castelle C.J."/>
            <person name="Probst A.J."/>
            <person name="Thomas B.C."/>
            <person name="Singh A."/>
            <person name="Wilkins M.J."/>
            <person name="Karaoz U."/>
            <person name="Brodie E.L."/>
            <person name="Williams K.H."/>
            <person name="Hubbard S.S."/>
            <person name="Banfield J.F."/>
        </authorList>
    </citation>
    <scope>NUCLEOTIDE SEQUENCE [LARGE SCALE GENOMIC DNA]</scope>
</reference>
<dbReference type="InterPro" id="IPR052613">
    <property type="entry name" value="LicD_transferase"/>
</dbReference>
<dbReference type="EMBL" id="MHCN01000003">
    <property type="protein sequence ID" value="OGY22625.1"/>
    <property type="molecule type" value="Genomic_DNA"/>
</dbReference>
<comment type="caution">
    <text evidence="1">The sequence shown here is derived from an EMBL/GenBank/DDBJ whole genome shotgun (WGS) entry which is preliminary data.</text>
</comment>
<protein>
    <recommendedName>
        <fullName evidence="3">Squalene cyclase C-terminal domain-containing protein</fullName>
    </recommendedName>
</protein>
<dbReference type="GO" id="GO:0005975">
    <property type="term" value="P:carbohydrate metabolic process"/>
    <property type="evidence" value="ECO:0007669"/>
    <property type="project" value="InterPro"/>
</dbReference>
<dbReference type="STRING" id="1802591.A2113_00430"/>
<sequence>MANLFITTGRKVKQLAQLAHLRVVWNEIKRPTQELSRPVLTVSDQLQLAIDWLLLAHVAVTQQGFSAKYTLATEWDRSYPETTGYIIPTLINYSLQTTYRNEDIKQVIIKSGEWLLSIQQPTGAFLNYEGDQAMVFDTGQVIFGLCAIYRTTQDIRYLLAAKRAGDWLLGEQEVDGAWIKHAYKQRPHVYYSYVSWALLELAHFDPDSGYRETAIKNLDWVVNQQQLNGWFNHFSFIPGPANLHTIGYTLQGLLAASEILGDEKYCKAAQLTADRLLILNQSKVLEGIYTNQWQSVGRSRCLTGLAQIGLVWQKLFSITQDKKYQQAAISVFSYLQTVQVVTGHNPDIKGALAGSVPLWGDYLPFAYPNWAPKFFIDLGLAVQNNLVVPSSIIALTELTQVFHQAQVRYWLNMGTLLGAVRGGALIKGDMDIDLGIVVDEVPKVLPLLAQLGKQGWRVDVTTFSIFFSKPTKGILIELMIYQHYQDQLWTPLVKILPRFNRLLQYADLIAERSLYKQYHQNIPWHHRLAYGLIPRWLDRPTRHGLFHLNAFFGQQHQAMAFPDKFIATLVPTCLYGQEFPAPSPAGEYLHHIYGSDWRTPNPYWRVDMVPAIDRTIFNTKDQAKYTLI</sequence>
<dbReference type="PANTHER" id="PTHR13627:SF31">
    <property type="entry name" value="RIBITOL 5-PHOSPHATE TRANSFERASE FKRP"/>
    <property type="match status" value="1"/>
</dbReference>
<dbReference type="SUPFAM" id="SSF48208">
    <property type="entry name" value="Six-hairpin glycosidases"/>
    <property type="match status" value="1"/>
</dbReference>
<accession>A0A1G1W4N5</accession>
<dbReference type="Proteomes" id="UP000176299">
    <property type="component" value="Unassembled WGS sequence"/>
</dbReference>
<evidence type="ECO:0008006" key="3">
    <source>
        <dbReference type="Google" id="ProtNLM"/>
    </source>
</evidence>
<organism evidence="1 2">
    <name type="scientific">Candidatus Woykebacteria bacterium GWA1_44_8</name>
    <dbReference type="NCBI Taxonomy" id="1802591"/>
    <lineage>
        <taxon>Bacteria</taxon>
        <taxon>Candidatus Woykeibacteriota</taxon>
    </lineage>
</organism>
<proteinExistence type="predicted"/>
<evidence type="ECO:0000313" key="1">
    <source>
        <dbReference type="EMBL" id="OGY22625.1"/>
    </source>
</evidence>
<name>A0A1G1W4N5_9BACT</name>
<dbReference type="InterPro" id="IPR008928">
    <property type="entry name" value="6-hairpin_glycosidase_sf"/>
</dbReference>